<dbReference type="InterPro" id="IPR005225">
    <property type="entry name" value="Small_GTP-bd"/>
</dbReference>
<accession>A0ABQ8E049</accession>
<dbReference type="CDD" id="cd04133">
    <property type="entry name" value="Rop_like"/>
    <property type="match status" value="1"/>
</dbReference>
<evidence type="ECO:0000256" key="1">
    <source>
        <dbReference type="ARBA" id="ARBA00010142"/>
    </source>
</evidence>
<comment type="caution">
    <text evidence="5">The sequence shown here is derived from an EMBL/GenBank/DDBJ whole genome shotgun (WGS) entry which is preliminary data.</text>
</comment>
<dbReference type="SMART" id="SM00174">
    <property type="entry name" value="RHO"/>
    <property type="match status" value="2"/>
</dbReference>
<dbReference type="Proteomes" id="UP000824890">
    <property type="component" value="Unassembled WGS sequence"/>
</dbReference>
<dbReference type="InterPro" id="IPR003578">
    <property type="entry name" value="Small_GTPase_Rho"/>
</dbReference>
<dbReference type="SMART" id="SM00173">
    <property type="entry name" value="RAS"/>
    <property type="match status" value="2"/>
</dbReference>
<dbReference type="PROSITE" id="PS51421">
    <property type="entry name" value="RAS"/>
    <property type="match status" value="1"/>
</dbReference>
<sequence>MPKEHLSLSLSLSLSLPKSKGGFKVNGEKMSASRLKCVIVGDGAVGKTCLLISYTRNTFPTGDVSNVFDNVCAHVIVDGSTINLELFDTAGELRPLSYPCTDVFLLAFSLVNKASYENVAKKWVPELRHHAPDVPIVLVGTKLDARDDKQYFLEHPEAVPISTAQGEELKRLVGASAYIECSSKTQLNVKAVFDEAIKVVLEPPNNNNIRSEVNGQKMSDPRFIKCVTVGDGATGKTCLLISYTSNTFPTDYVPTVFDIISANVIVDGNSINLGVWDTAGKRLNYHLPDVFLLAFSLVSKASFENVAKKWVPELRHHAPGVPIFLVGTKLDLRDDKEYLLEHPGAVPISTSHGVELMKLVGAFAYTECSAKTQQNVKAVFDVAIKVVLELPKNKNKKNKKSQKGCSIL</sequence>
<comment type="similarity">
    <text evidence="1">Belongs to the small GTPase superfamily. Rho family.</text>
</comment>
<evidence type="ECO:0000313" key="5">
    <source>
        <dbReference type="EMBL" id="KAH0934792.1"/>
    </source>
</evidence>
<gene>
    <name evidence="5" type="ORF">HID58_011909</name>
</gene>
<dbReference type="PROSITE" id="PS51419">
    <property type="entry name" value="RAB"/>
    <property type="match status" value="2"/>
</dbReference>
<evidence type="ECO:0000256" key="3">
    <source>
        <dbReference type="ARBA" id="ARBA00023134"/>
    </source>
</evidence>
<dbReference type="PROSITE" id="PS51420">
    <property type="entry name" value="RHO"/>
    <property type="match status" value="2"/>
</dbReference>
<dbReference type="SMART" id="SM00175">
    <property type="entry name" value="RAB"/>
    <property type="match status" value="2"/>
</dbReference>
<evidence type="ECO:0000256" key="4">
    <source>
        <dbReference type="ARBA" id="ARBA00023288"/>
    </source>
</evidence>
<keyword evidence="2" id="KW-0547">Nucleotide-binding</keyword>
<keyword evidence="3" id="KW-0342">GTP-binding</keyword>
<dbReference type="Pfam" id="PF00071">
    <property type="entry name" value="Ras"/>
    <property type="match status" value="2"/>
</dbReference>
<reference evidence="5 6" key="1">
    <citation type="submission" date="2021-05" db="EMBL/GenBank/DDBJ databases">
        <title>Genome Assembly of Synthetic Allotetraploid Brassica napus Reveals Homoeologous Exchanges between Subgenomes.</title>
        <authorList>
            <person name="Davis J.T."/>
        </authorList>
    </citation>
    <scope>NUCLEOTIDE SEQUENCE [LARGE SCALE GENOMIC DNA]</scope>
    <source>
        <strain evidence="6">cv. Da-Ae</strain>
        <tissue evidence="5">Seedling</tissue>
    </source>
</reference>
<organism evidence="5 6">
    <name type="scientific">Brassica napus</name>
    <name type="common">Rape</name>
    <dbReference type="NCBI Taxonomy" id="3708"/>
    <lineage>
        <taxon>Eukaryota</taxon>
        <taxon>Viridiplantae</taxon>
        <taxon>Streptophyta</taxon>
        <taxon>Embryophyta</taxon>
        <taxon>Tracheophyta</taxon>
        <taxon>Spermatophyta</taxon>
        <taxon>Magnoliopsida</taxon>
        <taxon>eudicotyledons</taxon>
        <taxon>Gunneridae</taxon>
        <taxon>Pentapetalae</taxon>
        <taxon>rosids</taxon>
        <taxon>malvids</taxon>
        <taxon>Brassicales</taxon>
        <taxon>Brassicaceae</taxon>
        <taxon>Brassiceae</taxon>
        <taxon>Brassica</taxon>
    </lineage>
</organism>
<dbReference type="PANTHER" id="PTHR24072">
    <property type="entry name" value="RHO FAMILY GTPASE"/>
    <property type="match status" value="1"/>
</dbReference>
<evidence type="ECO:0000313" key="6">
    <source>
        <dbReference type="Proteomes" id="UP000824890"/>
    </source>
</evidence>
<dbReference type="NCBIfam" id="TIGR00231">
    <property type="entry name" value="small_GTP"/>
    <property type="match status" value="2"/>
</dbReference>
<dbReference type="InterPro" id="IPR027417">
    <property type="entry name" value="P-loop_NTPase"/>
</dbReference>
<dbReference type="EMBL" id="JAGKQM010000003">
    <property type="protein sequence ID" value="KAH0934792.1"/>
    <property type="molecule type" value="Genomic_DNA"/>
</dbReference>
<dbReference type="PRINTS" id="PR00449">
    <property type="entry name" value="RASTRNSFRMNG"/>
</dbReference>
<dbReference type="Gene3D" id="3.40.50.300">
    <property type="entry name" value="P-loop containing nucleotide triphosphate hydrolases"/>
    <property type="match status" value="2"/>
</dbReference>
<keyword evidence="4" id="KW-0449">Lipoprotein</keyword>
<evidence type="ECO:0000256" key="2">
    <source>
        <dbReference type="ARBA" id="ARBA00022741"/>
    </source>
</evidence>
<name>A0ABQ8E049_BRANA</name>
<dbReference type="SUPFAM" id="SSF52540">
    <property type="entry name" value="P-loop containing nucleoside triphosphate hydrolases"/>
    <property type="match status" value="2"/>
</dbReference>
<proteinExistence type="inferred from homology"/>
<protein>
    <submittedName>
        <fullName evidence="5">Uncharacterized protein</fullName>
    </submittedName>
</protein>
<keyword evidence="6" id="KW-1185">Reference proteome</keyword>
<dbReference type="InterPro" id="IPR001806">
    <property type="entry name" value="Small_GTPase"/>
</dbReference>